<keyword evidence="4" id="KW-0503">Monooxygenase</keyword>
<sequence>MLERFSDWHPSRVDLIARSEAPLIARPLYALPVGHRWGRRPGLTLIGDATHLISPFAGEGANLAMLDGAELAQAIVADGDDIEAALASYEAAMLPRSERAASYTGAGLDMCFNDQALRPLVDFFQSMRSGVEA</sequence>
<evidence type="ECO:0000256" key="3">
    <source>
        <dbReference type="ARBA" id="ARBA00023002"/>
    </source>
</evidence>
<evidence type="ECO:0000313" key="6">
    <source>
        <dbReference type="EMBL" id="TCU28239.1"/>
    </source>
</evidence>
<proteinExistence type="predicted"/>
<evidence type="ECO:0000256" key="4">
    <source>
        <dbReference type="ARBA" id="ARBA00023033"/>
    </source>
</evidence>
<feature type="domain" description="FAD-binding" evidence="5">
    <location>
        <begin position="42"/>
        <end position="101"/>
    </location>
</feature>
<dbReference type="Gene3D" id="3.50.50.60">
    <property type="entry name" value="FAD/NAD(P)-binding domain"/>
    <property type="match status" value="1"/>
</dbReference>
<dbReference type="GO" id="GO:0071949">
    <property type="term" value="F:FAD binding"/>
    <property type="evidence" value="ECO:0007669"/>
    <property type="project" value="InterPro"/>
</dbReference>
<dbReference type="EMBL" id="SMBI01000002">
    <property type="protein sequence ID" value="TCU28239.1"/>
    <property type="molecule type" value="Genomic_DNA"/>
</dbReference>
<dbReference type="GO" id="GO:0004497">
    <property type="term" value="F:monooxygenase activity"/>
    <property type="evidence" value="ECO:0007669"/>
    <property type="project" value="UniProtKB-KW"/>
</dbReference>
<evidence type="ECO:0000256" key="1">
    <source>
        <dbReference type="ARBA" id="ARBA00022630"/>
    </source>
</evidence>
<dbReference type="PRINTS" id="PR00420">
    <property type="entry name" value="RNGMNOXGNASE"/>
</dbReference>
<keyword evidence="3" id="KW-0560">Oxidoreductase</keyword>
<dbReference type="AlphaFoldDB" id="A0AAX2QPZ2"/>
<dbReference type="PANTHER" id="PTHR46972:SF1">
    <property type="entry name" value="FAD DEPENDENT OXIDOREDUCTASE DOMAIN-CONTAINING PROTEIN"/>
    <property type="match status" value="1"/>
</dbReference>
<dbReference type="RefSeq" id="WP_245521115.1">
    <property type="nucleotide sequence ID" value="NZ_JAAXRN010000003.1"/>
</dbReference>
<dbReference type="SUPFAM" id="SSF51905">
    <property type="entry name" value="FAD/NAD(P)-binding domain"/>
    <property type="match status" value="1"/>
</dbReference>
<dbReference type="InterPro" id="IPR036188">
    <property type="entry name" value="FAD/NAD-bd_sf"/>
</dbReference>
<dbReference type="Pfam" id="PF01494">
    <property type="entry name" value="FAD_binding_3"/>
    <property type="match status" value="1"/>
</dbReference>
<name>A0AAX2QPZ2_9HYPH</name>
<keyword evidence="2" id="KW-0274">FAD</keyword>
<protein>
    <submittedName>
        <fullName evidence="6">FAD binding domain-containing protein</fullName>
    </submittedName>
</protein>
<dbReference type="Proteomes" id="UP000295021">
    <property type="component" value="Unassembled WGS sequence"/>
</dbReference>
<gene>
    <name evidence="6" type="ORF">EV131_10271</name>
</gene>
<evidence type="ECO:0000313" key="7">
    <source>
        <dbReference type="Proteomes" id="UP000295021"/>
    </source>
</evidence>
<dbReference type="InterPro" id="IPR002938">
    <property type="entry name" value="FAD-bd"/>
</dbReference>
<comment type="caution">
    <text evidence="6">The sequence shown here is derived from an EMBL/GenBank/DDBJ whole genome shotgun (WGS) entry which is preliminary data.</text>
</comment>
<keyword evidence="1" id="KW-0285">Flavoprotein</keyword>
<accession>A0AAX2QPZ2</accession>
<dbReference type="PANTHER" id="PTHR46972">
    <property type="entry name" value="MONOOXYGENASE ASQM-RELATED"/>
    <property type="match status" value="1"/>
</dbReference>
<organism evidence="6 7">
    <name type="scientific">Rhizobium laguerreae</name>
    <dbReference type="NCBI Taxonomy" id="1076926"/>
    <lineage>
        <taxon>Bacteria</taxon>
        <taxon>Pseudomonadati</taxon>
        <taxon>Pseudomonadota</taxon>
        <taxon>Alphaproteobacteria</taxon>
        <taxon>Hyphomicrobiales</taxon>
        <taxon>Rhizobiaceae</taxon>
        <taxon>Rhizobium/Agrobacterium group</taxon>
        <taxon>Rhizobium</taxon>
    </lineage>
</organism>
<evidence type="ECO:0000256" key="2">
    <source>
        <dbReference type="ARBA" id="ARBA00022827"/>
    </source>
</evidence>
<evidence type="ECO:0000259" key="5">
    <source>
        <dbReference type="Pfam" id="PF01494"/>
    </source>
</evidence>
<reference evidence="6 7" key="1">
    <citation type="submission" date="2019-03" db="EMBL/GenBank/DDBJ databases">
        <title>Genomic Encyclopedia of Type Strains, Phase IV (KMG-V): Genome sequencing to study the core and pangenomes of soil and plant-associated prokaryotes.</title>
        <authorList>
            <person name="Whitman W."/>
        </authorList>
    </citation>
    <scope>NUCLEOTIDE SEQUENCE [LARGE SCALE GENOMIC DNA]</scope>
    <source>
        <strain evidence="6 7">FB403</strain>
    </source>
</reference>